<evidence type="ECO:0000256" key="5">
    <source>
        <dbReference type="SAM" id="Phobius"/>
    </source>
</evidence>
<evidence type="ECO:0000313" key="8">
    <source>
        <dbReference type="Proteomes" id="UP000830835"/>
    </source>
</evidence>
<dbReference type="EMBL" id="JAFIRA010000033">
    <property type="protein sequence ID" value="MCJ2543637.1"/>
    <property type="molecule type" value="Genomic_DNA"/>
</dbReference>
<evidence type="ECO:0000256" key="3">
    <source>
        <dbReference type="ARBA" id="ARBA00022989"/>
    </source>
</evidence>
<feature type="transmembrane region" description="Helical" evidence="5">
    <location>
        <begin position="215"/>
        <end position="233"/>
    </location>
</feature>
<dbReference type="InterPro" id="IPR009915">
    <property type="entry name" value="NnrU_dom"/>
</dbReference>
<gene>
    <name evidence="7" type="ORF">JX360_12090</name>
</gene>
<reference evidence="7" key="1">
    <citation type="submission" date="2021-02" db="EMBL/GenBank/DDBJ databases">
        <title>The CRISPR/cas machinery reduction and long-range gene transfer in the hot spring cyanobacterium Synechococcus.</title>
        <authorList>
            <person name="Dvorak P."/>
            <person name="Jahodarova E."/>
            <person name="Hasler P."/>
            <person name="Poulickova A."/>
        </authorList>
    </citation>
    <scope>NUCLEOTIDE SEQUENCE</scope>
    <source>
        <strain evidence="7">Rupite</strain>
    </source>
</reference>
<evidence type="ECO:0000256" key="1">
    <source>
        <dbReference type="ARBA" id="ARBA00004141"/>
    </source>
</evidence>
<evidence type="ECO:0000313" key="7">
    <source>
        <dbReference type="EMBL" id="MCJ2543637.1"/>
    </source>
</evidence>
<name>A0ABT0CCW8_THEVL</name>
<feature type="transmembrane region" description="Helical" evidence="5">
    <location>
        <begin position="51"/>
        <end position="72"/>
    </location>
</feature>
<dbReference type="PANTHER" id="PTHR35988:SF2">
    <property type="entry name" value="15-CIS-ZETA-CAROTENE ISOMERASE, CHLOROPLASTIC"/>
    <property type="match status" value="1"/>
</dbReference>
<keyword evidence="2 5" id="KW-0812">Transmembrane</keyword>
<dbReference type="PANTHER" id="PTHR35988">
    <property type="entry name" value="15-CIS-ZETA-CAROTENE ISOMERASE, CHLOROPLASTIC"/>
    <property type="match status" value="1"/>
</dbReference>
<protein>
    <recommendedName>
        <fullName evidence="6">NnrU domain-containing protein</fullName>
    </recommendedName>
</protein>
<feature type="domain" description="NnrU" evidence="6">
    <location>
        <begin position="22"/>
        <end position="239"/>
    </location>
</feature>
<comment type="subcellular location">
    <subcellularLocation>
        <location evidence="1">Membrane</location>
        <topology evidence="1">Multi-pass membrane protein</topology>
    </subcellularLocation>
</comment>
<dbReference type="RefSeq" id="WP_244351260.1">
    <property type="nucleotide sequence ID" value="NZ_JAFIRA010000033.1"/>
</dbReference>
<feature type="transmembrane region" description="Helical" evidence="5">
    <location>
        <begin position="20"/>
        <end position="39"/>
    </location>
</feature>
<feature type="transmembrane region" description="Helical" evidence="5">
    <location>
        <begin position="92"/>
        <end position="113"/>
    </location>
</feature>
<proteinExistence type="predicted"/>
<sequence>MQFTLSGNLLQGIAPYGSHGTMLVLILGFACAHSGFAYLRPWGEEWMGTRLYRLFFACVSLPLALLLLIYFFNHRYDGIILWNLQALPGIHTTVLLLSALSFFFLYPATFNLLEIAAIQKPELHLFETGITRITRHPQMVGQVIWCVAHSLWIGSSFMVVTSVGLIAYHLFAVWHGDHRLERKYGQSFRELKARTSVIPGLAILQKRQQLRPREFFRWAYLGVFSFVLILYAFHTQMVSAASRVAW</sequence>
<evidence type="ECO:0000256" key="4">
    <source>
        <dbReference type="ARBA" id="ARBA00023136"/>
    </source>
</evidence>
<comment type="caution">
    <text evidence="7">The sequence shown here is derived from an EMBL/GenBank/DDBJ whole genome shotgun (WGS) entry which is preliminary data.</text>
</comment>
<dbReference type="Pfam" id="PF07298">
    <property type="entry name" value="NnrU"/>
    <property type="match status" value="1"/>
</dbReference>
<dbReference type="Proteomes" id="UP000830835">
    <property type="component" value="Unassembled WGS sequence"/>
</dbReference>
<keyword evidence="4 5" id="KW-0472">Membrane</keyword>
<keyword evidence="8" id="KW-1185">Reference proteome</keyword>
<organism evidence="7 8">
    <name type="scientific">Thermostichus vulcanus str. 'Rupite'</name>
    <dbReference type="NCBI Taxonomy" id="2813851"/>
    <lineage>
        <taxon>Bacteria</taxon>
        <taxon>Bacillati</taxon>
        <taxon>Cyanobacteriota</taxon>
        <taxon>Cyanophyceae</taxon>
        <taxon>Thermostichales</taxon>
        <taxon>Thermostichaceae</taxon>
        <taxon>Thermostichus</taxon>
    </lineage>
</organism>
<accession>A0ABT0CCW8</accession>
<keyword evidence="3 5" id="KW-1133">Transmembrane helix</keyword>
<evidence type="ECO:0000256" key="2">
    <source>
        <dbReference type="ARBA" id="ARBA00022692"/>
    </source>
</evidence>
<evidence type="ECO:0000259" key="6">
    <source>
        <dbReference type="Pfam" id="PF07298"/>
    </source>
</evidence>
<feature type="transmembrane region" description="Helical" evidence="5">
    <location>
        <begin position="143"/>
        <end position="171"/>
    </location>
</feature>
<dbReference type="Gene3D" id="1.20.120.1630">
    <property type="match status" value="1"/>
</dbReference>